<dbReference type="RefSeq" id="WP_377151057.1">
    <property type="nucleotide sequence ID" value="NZ_JBHSAF010000003.1"/>
</dbReference>
<keyword evidence="1" id="KW-0812">Transmembrane</keyword>
<feature type="transmembrane region" description="Helical" evidence="1">
    <location>
        <begin position="143"/>
        <end position="160"/>
    </location>
</feature>
<reference evidence="3" key="1">
    <citation type="journal article" date="2019" name="Int. J. Syst. Evol. Microbiol.">
        <title>The Global Catalogue of Microorganisms (GCM) 10K type strain sequencing project: providing services to taxonomists for standard genome sequencing and annotation.</title>
        <authorList>
            <consortium name="The Broad Institute Genomics Platform"/>
            <consortium name="The Broad Institute Genome Sequencing Center for Infectious Disease"/>
            <person name="Wu L."/>
            <person name="Ma J."/>
        </authorList>
    </citation>
    <scope>NUCLEOTIDE SEQUENCE [LARGE SCALE GENOMIC DNA]</scope>
    <source>
        <strain evidence="3">CCUG 54939</strain>
    </source>
</reference>
<protein>
    <submittedName>
        <fullName evidence="2">Uncharacterized protein</fullName>
    </submittedName>
</protein>
<evidence type="ECO:0000313" key="3">
    <source>
        <dbReference type="Proteomes" id="UP001595692"/>
    </source>
</evidence>
<keyword evidence="3" id="KW-1185">Reference proteome</keyword>
<accession>A0ABV8CL12</accession>
<keyword evidence="1" id="KW-0472">Membrane</keyword>
<gene>
    <name evidence="2" type="ORF">ACFOSS_05170</name>
</gene>
<keyword evidence="1" id="KW-1133">Transmembrane helix</keyword>
<name>A0ABV8CL12_9GAMM</name>
<comment type="caution">
    <text evidence="2">The sequence shown here is derived from an EMBL/GenBank/DDBJ whole genome shotgun (WGS) entry which is preliminary data.</text>
</comment>
<evidence type="ECO:0000256" key="1">
    <source>
        <dbReference type="SAM" id="Phobius"/>
    </source>
</evidence>
<sequence>MLFNKQVIVVYPEIYEQLAITLQHQISKQDGFDSAAWTIAHYRQNLPTLSGRSHVIFLGDGDENPYSRIYLEQIGQIVNQQGACYGFDGSKAVVFGEGQLAQASAFDALRRTLYQASKLSGGLSAGATIGAAFFLAIPMAPLLGGLLGGLGYQLVQLVQAKRARKVLRREQTRLALYQFVANELDNWFGEQDQA</sequence>
<organism evidence="2 3">
    <name type="scientific">Pseudaeromonas sharmana</name>
    <dbReference type="NCBI Taxonomy" id="328412"/>
    <lineage>
        <taxon>Bacteria</taxon>
        <taxon>Pseudomonadati</taxon>
        <taxon>Pseudomonadota</taxon>
        <taxon>Gammaproteobacteria</taxon>
        <taxon>Aeromonadales</taxon>
        <taxon>Aeromonadaceae</taxon>
        <taxon>Pseudaeromonas</taxon>
    </lineage>
</organism>
<dbReference type="Proteomes" id="UP001595692">
    <property type="component" value="Unassembled WGS sequence"/>
</dbReference>
<dbReference type="EMBL" id="JBHSAF010000003">
    <property type="protein sequence ID" value="MFC3912856.1"/>
    <property type="molecule type" value="Genomic_DNA"/>
</dbReference>
<proteinExistence type="predicted"/>
<evidence type="ECO:0000313" key="2">
    <source>
        <dbReference type="EMBL" id="MFC3912856.1"/>
    </source>
</evidence>